<feature type="domain" description="AMP-binding enzyme C-terminal" evidence="4">
    <location>
        <begin position="447"/>
        <end position="522"/>
    </location>
</feature>
<dbReference type="GO" id="GO:0006631">
    <property type="term" value="P:fatty acid metabolic process"/>
    <property type="evidence" value="ECO:0007669"/>
    <property type="project" value="TreeGrafter"/>
</dbReference>
<reference evidence="6" key="1">
    <citation type="submission" date="2016-10" db="EMBL/GenBank/DDBJ databases">
        <authorList>
            <person name="Varghese N."/>
            <person name="Submissions S."/>
        </authorList>
    </citation>
    <scope>NUCLEOTIDE SEQUENCE [LARGE SCALE GENOMIC DNA]</scope>
    <source>
        <strain evidence="6">DSM 17044</strain>
    </source>
</reference>
<dbReference type="FunFam" id="3.40.50.12780:FF:000003">
    <property type="entry name" value="Long-chain-fatty-acid--CoA ligase FadD"/>
    <property type="match status" value="1"/>
</dbReference>
<dbReference type="Pfam" id="PF13193">
    <property type="entry name" value="AMP-binding_C"/>
    <property type="match status" value="1"/>
</dbReference>
<keyword evidence="2" id="KW-0436">Ligase</keyword>
<dbReference type="InterPro" id="IPR020845">
    <property type="entry name" value="AMP-binding_CS"/>
</dbReference>
<protein>
    <submittedName>
        <fullName evidence="5">Fatty-acyl-CoA synthase</fullName>
    </submittedName>
</protein>
<feature type="domain" description="AMP-dependent synthetase/ligase" evidence="3">
    <location>
        <begin position="26"/>
        <end position="396"/>
    </location>
</feature>
<comment type="similarity">
    <text evidence="1">Belongs to the ATP-dependent AMP-binding enzyme family.</text>
</comment>
<evidence type="ECO:0000313" key="6">
    <source>
        <dbReference type="Proteomes" id="UP000182719"/>
    </source>
</evidence>
<evidence type="ECO:0000259" key="4">
    <source>
        <dbReference type="Pfam" id="PF13193"/>
    </source>
</evidence>
<organism evidence="5 6">
    <name type="scientific">Stigmatella aurantiaca</name>
    <dbReference type="NCBI Taxonomy" id="41"/>
    <lineage>
        <taxon>Bacteria</taxon>
        <taxon>Pseudomonadati</taxon>
        <taxon>Myxococcota</taxon>
        <taxon>Myxococcia</taxon>
        <taxon>Myxococcales</taxon>
        <taxon>Cystobacterineae</taxon>
        <taxon>Archangiaceae</taxon>
        <taxon>Stigmatella</taxon>
    </lineage>
</organism>
<dbReference type="InterPro" id="IPR042099">
    <property type="entry name" value="ANL_N_sf"/>
</dbReference>
<dbReference type="FunFam" id="3.30.300.30:FF:000008">
    <property type="entry name" value="2,3-dihydroxybenzoate-AMP ligase"/>
    <property type="match status" value="1"/>
</dbReference>
<dbReference type="AlphaFoldDB" id="A0A1H7GI52"/>
<dbReference type="OrthoDB" id="9799237at2"/>
<dbReference type="GO" id="GO:0031956">
    <property type="term" value="F:medium-chain fatty acid-CoA ligase activity"/>
    <property type="evidence" value="ECO:0007669"/>
    <property type="project" value="TreeGrafter"/>
</dbReference>
<dbReference type="InterPro" id="IPR045851">
    <property type="entry name" value="AMP-bd_C_sf"/>
</dbReference>
<sequence length="547" mass="59901">MAFAPSYVHGPSSTALLGETIGENLRRTVERHGDREALVACSQGFRASYRQLWELTTQAALGLLALGVKKGDRVGLWSPNRYEWVVAQYAMARVGAILVNLNPAYKTSELEYALRQSGTGVLLLAKGFRQTDYRAMVAEVRPQCPELKTSLVLDEDWAGLLAQGAAVSADTLAEREASLQFDDAINIQYTSGTTGFPKGATLSHHNVLNNGFFIGETLRYGPEDRVCIPVPFYHCFGMVIGNLACTSHGACMVIPAEAFEPLAVMEAVQAERCTSLYGVPTMFIAELDHPRFGEFDFRSLRTGVMAGSPCPVEVMKNVQARMNMREVTICYGMTETSPVSTQSSLEDPLDRRVSTVGRVHPHLEVKIVDPESGAVVPRGTAGELCTRGYSVMLGYWNNPEATHAAIDPAGWMHTGDLATLDAEGYVKIVGRIKDMIIRGGENVSPREVEEFLHTHPGVSEAQVIGVPSEKYGEEVMAWVRAKPGVALTEAELEAFCKGRIATFKIPRYWKFVDAFPMTVTGKVQKFRMREQSVAELGLQRAAAVQTA</sequence>
<dbReference type="Gene3D" id="3.40.50.12780">
    <property type="entry name" value="N-terminal domain of ligase-like"/>
    <property type="match status" value="1"/>
</dbReference>
<dbReference type="CDD" id="cd05917">
    <property type="entry name" value="FACL_like_2"/>
    <property type="match status" value="1"/>
</dbReference>
<dbReference type="PANTHER" id="PTHR43201">
    <property type="entry name" value="ACYL-COA SYNTHETASE"/>
    <property type="match status" value="1"/>
</dbReference>
<gene>
    <name evidence="5" type="ORF">SAMN05444354_101404</name>
</gene>
<dbReference type="InterPro" id="IPR000873">
    <property type="entry name" value="AMP-dep_synth/lig_dom"/>
</dbReference>
<accession>A0A1H7GI52</accession>
<dbReference type="SUPFAM" id="SSF56801">
    <property type="entry name" value="Acetyl-CoA synthetase-like"/>
    <property type="match status" value="1"/>
</dbReference>
<keyword evidence="6" id="KW-1185">Reference proteome</keyword>
<dbReference type="EMBL" id="FOAP01000001">
    <property type="protein sequence ID" value="SEK37237.1"/>
    <property type="molecule type" value="Genomic_DNA"/>
</dbReference>
<dbReference type="Gene3D" id="3.30.300.30">
    <property type="match status" value="1"/>
</dbReference>
<proteinExistence type="inferred from homology"/>
<dbReference type="PANTHER" id="PTHR43201:SF5">
    <property type="entry name" value="MEDIUM-CHAIN ACYL-COA LIGASE ACSF2, MITOCHONDRIAL"/>
    <property type="match status" value="1"/>
</dbReference>
<evidence type="ECO:0000313" key="5">
    <source>
        <dbReference type="EMBL" id="SEK37237.1"/>
    </source>
</evidence>
<dbReference type="PROSITE" id="PS00455">
    <property type="entry name" value="AMP_BINDING"/>
    <property type="match status" value="1"/>
</dbReference>
<dbReference type="Pfam" id="PF00501">
    <property type="entry name" value="AMP-binding"/>
    <property type="match status" value="1"/>
</dbReference>
<evidence type="ECO:0000259" key="3">
    <source>
        <dbReference type="Pfam" id="PF00501"/>
    </source>
</evidence>
<dbReference type="RefSeq" id="WP_075004667.1">
    <property type="nucleotide sequence ID" value="NZ_FOAP01000001.1"/>
</dbReference>
<name>A0A1H7GI52_STIAU</name>
<dbReference type="InterPro" id="IPR025110">
    <property type="entry name" value="AMP-bd_C"/>
</dbReference>
<evidence type="ECO:0000256" key="2">
    <source>
        <dbReference type="ARBA" id="ARBA00022598"/>
    </source>
</evidence>
<dbReference type="Proteomes" id="UP000182719">
    <property type="component" value="Unassembled WGS sequence"/>
</dbReference>
<evidence type="ECO:0000256" key="1">
    <source>
        <dbReference type="ARBA" id="ARBA00006432"/>
    </source>
</evidence>